<name>A0A7S1LLI4_ALECA</name>
<dbReference type="InterPro" id="IPR021067">
    <property type="entry name" value="Glycosyltransferase"/>
</dbReference>
<accession>A0A7S1LLI4</accession>
<dbReference type="PANTHER" id="PTHR34496:SF6">
    <property type="entry name" value="GLYCOSYLTRANSFERASE 2-LIKE DOMAIN-CONTAINING PROTEIN"/>
    <property type="match status" value="1"/>
</dbReference>
<sequence>MNWAAGQSFSRCHAERTVPVDKHLAWMFDGEEIGRAVRLWTHGYDLYNPAVNVVMHNYSHASQKFWSYTSPEKATEERASQARLQALLQGRATAQEFGRFGLGSQRSLEDYVAWSHTDLGGQWKDFLHGRGIKPMYESGSYQPGSDTGFCDTLKRPPVRNREELVASIAA</sequence>
<protein>
    <submittedName>
        <fullName evidence="1">Uncharacterized protein</fullName>
    </submittedName>
</protein>
<organism evidence="1">
    <name type="scientific">Alexandrium catenella</name>
    <name type="common">Red tide dinoflagellate</name>
    <name type="synonym">Gonyaulax catenella</name>
    <dbReference type="NCBI Taxonomy" id="2925"/>
    <lineage>
        <taxon>Eukaryota</taxon>
        <taxon>Sar</taxon>
        <taxon>Alveolata</taxon>
        <taxon>Dinophyceae</taxon>
        <taxon>Gonyaulacales</taxon>
        <taxon>Pyrocystaceae</taxon>
        <taxon>Alexandrium</taxon>
    </lineage>
</organism>
<evidence type="ECO:0000313" key="1">
    <source>
        <dbReference type="EMBL" id="CAD9107716.1"/>
    </source>
</evidence>
<dbReference type="PANTHER" id="PTHR34496">
    <property type="entry name" value="GLCNAC TRANSFERASE-RELATED"/>
    <property type="match status" value="1"/>
</dbReference>
<proteinExistence type="predicted"/>
<dbReference type="Pfam" id="PF11397">
    <property type="entry name" value="GlcNAc"/>
    <property type="match status" value="1"/>
</dbReference>
<dbReference type="AlphaFoldDB" id="A0A7S1LLI4"/>
<gene>
    <name evidence="1" type="ORF">ACAT0790_LOCUS10737</name>
</gene>
<reference evidence="1" key="1">
    <citation type="submission" date="2021-01" db="EMBL/GenBank/DDBJ databases">
        <authorList>
            <person name="Corre E."/>
            <person name="Pelletier E."/>
            <person name="Niang G."/>
            <person name="Scheremetjew M."/>
            <person name="Finn R."/>
            <person name="Kale V."/>
            <person name="Holt S."/>
            <person name="Cochrane G."/>
            <person name="Meng A."/>
            <person name="Brown T."/>
            <person name="Cohen L."/>
        </authorList>
    </citation>
    <scope>NUCLEOTIDE SEQUENCE</scope>
    <source>
        <strain evidence="1">OF101</strain>
    </source>
</reference>
<dbReference type="EMBL" id="HBGE01017977">
    <property type="protein sequence ID" value="CAD9107716.1"/>
    <property type="molecule type" value="Transcribed_RNA"/>
</dbReference>